<dbReference type="Gene3D" id="1.20.1280.50">
    <property type="match status" value="1"/>
</dbReference>
<dbReference type="Proteomes" id="UP001221142">
    <property type="component" value="Unassembled WGS sequence"/>
</dbReference>
<dbReference type="SUPFAM" id="SSF81383">
    <property type="entry name" value="F-box domain"/>
    <property type="match status" value="1"/>
</dbReference>
<gene>
    <name evidence="2" type="ORF">FB45DRAFT_929968</name>
</gene>
<dbReference type="PROSITE" id="PS50181">
    <property type="entry name" value="FBOX"/>
    <property type="match status" value="1"/>
</dbReference>
<reference evidence="2" key="1">
    <citation type="submission" date="2023-03" db="EMBL/GenBank/DDBJ databases">
        <title>Massive genome expansion in bonnet fungi (Mycena s.s.) driven by repeated elements and novel gene families across ecological guilds.</title>
        <authorList>
            <consortium name="Lawrence Berkeley National Laboratory"/>
            <person name="Harder C.B."/>
            <person name="Miyauchi S."/>
            <person name="Viragh M."/>
            <person name="Kuo A."/>
            <person name="Thoen E."/>
            <person name="Andreopoulos B."/>
            <person name="Lu D."/>
            <person name="Skrede I."/>
            <person name="Drula E."/>
            <person name="Henrissat B."/>
            <person name="Morin E."/>
            <person name="Kohler A."/>
            <person name="Barry K."/>
            <person name="LaButti K."/>
            <person name="Morin E."/>
            <person name="Salamov A."/>
            <person name="Lipzen A."/>
            <person name="Mereny Z."/>
            <person name="Hegedus B."/>
            <person name="Baldrian P."/>
            <person name="Stursova M."/>
            <person name="Weitz H."/>
            <person name="Taylor A."/>
            <person name="Grigoriev I.V."/>
            <person name="Nagy L.G."/>
            <person name="Martin F."/>
            <person name="Kauserud H."/>
        </authorList>
    </citation>
    <scope>NUCLEOTIDE SEQUENCE</scope>
    <source>
        <strain evidence="2">9284</strain>
    </source>
</reference>
<dbReference type="EMBL" id="JARKIF010000017">
    <property type="protein sequence ID" value="KAJ7620322.1"/>
    <property type="molecule type" value="Genomic_DNA"/>
</dbReference>
<comment type="caution">
    <text evidence="2">The sequence shown here is derived from an EMBL/GenBank/DDBJ whole genome shotgun (WGS) entry which is preliminary data.</text>
</comment>
<dbReference type="InterPro" id="IPR036047">
    <property type="entry name" value="F-box-like_dom_sf"/>
</dbReference>
<feature type="domain" description="F-box" evidence="1">
    <location>
        <begin position="1"/>
        <end position="53"/>
    </location>
</feature>
<dbReference type="InterPro" id="IPR001810">
    <property type="entry name" value="F-box_dom"/>
</dbReference>
<dbReference type="SMART" id="SM00256">
    <property type="entry name" value="FBOX"/>
    <property type="match status" value="1"/>
</dbReference>
<evidence type="ECO:0000313" key="2">
    <source>
        <dbReference type="EMBL" id="KAJ7620322.1"/>
    </source>
</evidence>
<name>A0AAD7BGC8_9AGAR</name>
<dbReference type="Pfam" id="PF12937">
    <property type="entry name" value="F-box-like"/>
    <property type="match status" value="1"/>
</dbReference>
<sequence>MRLTDMPTEILCEILCLLPPCMILKCVTVSRTWHKTILASPALQYVVQLWKDGLVPGHDSSSSSDKSRALDERRRAWANLAWTSQTVVGMPRLSSCRAFELRSGILAIQYRGPDFSTLPLQDLDSDAPVHTHDLGIDMEQFEDFTIDPPQDLLVVFLHSAPGQAGLVFETLSDHQPHPLARCPTITFPAGNIRPVLSSIQIADDVIGASVFKEGRFSLCFWNWRQGEWLAESSGRKTPSHFRFISSRAFIEAVPRGNGCINICIIDAEDGCEGARIIQIATLRLPELSTGYSLTFAGVHGGACCHRPMPKRPFFSADARRIYLLHLQYNYSELWTRLFVHHRTLYEYVSRYERDGPYQPLDVPWEDWGPQQTRLLHGDDYGWAGHTYGERVVLPIGDSIQLLDFNPAIVGPPESSEAVAEEENGLHAAPSTLDEPFENPVATYLPYRSTMRRVDENLGVFFLDQDHIIGTNTLEDKFTVFAF</sequence>
<organism evidence="2 3">
    <name type="scientific">Roridomyces roridus</name>
    <dbReference type="NCBI Taxonomy" id="1738132"/>
    <lineage>
        <taxon>Eukaryota</taxon>
        <taxon>Fungi</taxon>
        <taxon>Dikarya</taxon>
        <taxon>Basidiomycota</taxon>
        <taxon>Agaricomycotina</taxon>
        <taxon>Agaricomycetes</taxon>
        <taxon>Agaricomycetidae</taxon>
        <taxon>Agaricales</taxon>
        <taxon>Marasmiineae</taxon>
        <taxon>Mycenaceae</taxon>
        <taxon>Roridomyces</taxon>
    </lineage>
</organism>
<evidence type="ECO:0000259" key="1">
    <source>
        <dbReference type="PROSITE" id="PS50181"/>
    </source>
</evidence>
<dbReference type="CDD" id="cd09917">
    <property type="entry name" value="F-box_SF"/>
    <property type="match status" value="1"/>
</dbReference>
<evidence type="ECO:0000313" key="3">
    <source>
        <dbReference type="Proteomes" id="UP001221142"/>
    </source>
</evidence>
<proteinExistence type="predicted"/>
<accession>A0AAD7BGC8</accession>
<dbReference type="AlphaFoldDB" id="A0AAD7BGC8"/>
<protein>
    <recommendedName>
        <fullName evidence="1">F-box domain-containing protein</fullName>
    </recommendedName>
</protein>
<keyword evidence="3" id="KW-1185">Reference proteome</keyword>